<sequence>MSRLGKLGCPYSQQVAGRDRETIARNASVSGTGATGVLTRPPNPASQGRADHRRSQLLTVVWGCMQERTLTWSGVRDTYEQLSGL</sequence>
<accession>A0AA86TEE0</accession>
<evidence type="ECO:0000256" key="1">
    <source>
        <dbReference type="SAM" id="MobiDB-lite"/>
    </source>
</evidence>
<protein>
    <submittedName>
        <fullName evidence="2">Uncharacterized protein</fullName>
    </submittedName>
</protein>
<feature type="non-terminal residue" evidence="2">
    <location>
        <position position="85"/>
    </location>
</feature>
<evidence type="ECO:0000313" key="3">
    <source>
        <dbReference type="Proteomes" id="UP001189624"/>
    </source>
</evidence>
<organism evidence="2 3">
    <name type="scientific">Sphenostylis stenocarpa</name>
    <dbReference type="NCBI Taxonomy" id="92480"/>
    <lineage>
        <taxon>Eukaryota</taxon>
        <taxon>Viridiplantae</taxon>
        <taxon>Streptophyta</taxon>
        <taxon>Embryophyta</taxon>
        <taxon>Tracheophyta</taxon>
        <taxon>Spermatophyta</taxon>
        <taxon>Magnoliopsida</taxon>
        <taxon>eudicotyledons</taxon>
        <taxon>Gunneridae</taxon>
        <taxon>Pentapetalae</taxon>
        <taxon>rosids</taxon>
        <taxon>fabids</taxon>
        <taxon>Fabales</taxon>
        <taxon>Fabaceae</taxon>
        <taxon>Papilionoideae</taxon>
        <taxon>50 kb inversion clade</taxon>
        <taxon>NPAAA clade</taxon>
        <taxon>indigoferoid/millettioid clade</taxon>
        <taxon>Phaseoleae</taxon>
        <taxon>Sphenostylis</taxon>
    </lineage>
</organism>
<proteinExistence type="predicted"/>
<dbReference type="AlphaFoldDB" id="A0AA86TEE0"/>
<dbReference type="Gramene" id="rna-AYBTSS11_LOCUS27059">
    <property type="protein sequence ID" value="CAJ1974971.1"/>
    <property type="gene ID" value="gene-AYBTSS11_LOCUS27059"/>
</dbReference>
<dbReference type="EMBL" id="OY731406">
    <property type="protein sequence ID" value="CAJ1974971.1"/>
    <property type="molecule type" value="Genomic_DNA"/>
</dbReference>
<name>A0AA86TEE0_9FABA</name>
<dbReference type="Proteomes" id="UP001189624">
    <property type="component" value="Chromosome 9"/>
</dbReference>
<feature type="region of interest" description="Disordered" evidence="1">
    <location>
        <begin position="28"/>
        <end position="52"/>
    </location>
</feature>
<evidence type="ECO:0000313" key="2">
    <source>
        <dbReference type="EMBL" id="CAJ1974971.1"/>
    </source>
</evidence>
<gene>
    <name evidence="2" type="ORF">AYBTSS11_LOCUS27059</name>
</gene>
<reference evidence="2" key="1">
    <citation type="submission" date="2023-10" db="EMBL/GenBank/DDBJ databases">
        <authorList>
            <person name="Domelevo Entfellner J.-B."/>
        </authorList>
    </citation>
    <scope>NUCLEOTIDE SEQUENCE</scope>
</reference>
<keyword evidence="3" id="KW-1185">Reference proteome</keyword>